<dbReference type="RefSeq" id="WP_083724203.1">
    <property type="nucleotide sequence ID" value="NZ_FOUD01000010.1"/>
</dbReference>
<gene>
    <name evidence="2" type="ORF">BXT89_02115</name>
</gene>
<dbReference type="STRING" id="254161.SAMN05216256_11065"/>
<comment type="caution">
    <text evidence="2">The sequence shown here is derived from an EMBL/GenBank/DDBJ whole genome shotgun (WGS) entry which is preliminary data.</text>
</comment>
<dbReference type="InterPro" id="IPR050126">
    <property type="entry name" value="Ap4A_hydrolase"/>
</dbReference>
<dbReference type="Gene3D" id="3.60.21.10">
    <property type="match status" value="1"/>
</dbReference>
<dbReference type="Proteomes" id="UP000242847">
    <property type="component" value="Unassembled WGS sequence"/>
</dbReference>
<dbReference type="GO" id="GO:0005737">
    <property type="term" value="C:cytoplasm"/>
    <property type="evidence" value="ECO:0007669"/>
    <property type="project" value="TreeGrafter"/>
</dbReference>
<organism evidence="2 3">
    <name type="scientific">Halopseudomonas pachastrellae</name>
    <dbReference type="NCBI Taxonomy" id="254161"/>
    <lineage>
        <taxon>Bacteria</taxon>
        <taxon>Pseudomonadati</taxon>
        <taxon>Pseudomonadota</taxon>
        <taxon>Gammaproteobacteria</taxon>
        <taxon>Pseudomonadales</taxon>
        <taxon>Pseudomonadaceae</taxon>
        <taxon>Halopseudomonas</taxon>
    </lineage>
</organism>
<name>A0A1S8DLF8_9GAMM</name>
<feature type="domain" description="Calcineurin-like phosphoesterase" evidence="1">
    <location>
        <begin position="12"/>
        <end position="150"/>
    </location>
</feature>
<reference evidence="2 3" key="1">
    <citation type="submission" date="2017-01" db="EMBL/GenBank/DDBJ databases">
        <title>Draft genome sequence of Pseudomonas pachastrellae type strain CCUG 46540T from a deep sea.</title>
        <authorList>
            <person name="Gomila M."/>
            <person name="Mulet M."/>
            <person name="Lalucat J."/>
            <person name="Garcia-Valdes E."/>
        </authorList>
    </citation>
    <scope>NUCLEOTIDE SEQUENCE [LARGE SCALE GENOMIC DNA]</scope>
    <source>
        <strain evidence="2 3">CCUG 46540</strain>
    </source>
</reference>
<sequence>MSDAELDRGYDIIGDVHGCAHTLERLLEQMGYRRLNGVWQHPRRQALFLGDIIDRGPRIREALHLVRDMVEAGHARCIMGNHEFNAICWETPAPPGSGRSYLREHTERHHRLIGDTLAQFDPWPQEWREFVQWFGDLPLFLDMGPFRLVHACWDSSLIEPLRQDYPDGRIDDEFLIASAHWGSFPAQTLDRLLRGTDMRLPHGITMTGKDGFTRAFFRTKFWEEAPETYGDVVFQPDALPEPVAEKPLTEQQKAELMIYQPHDPLLFVGHYWQQGTPQPIRPNLACLDYSAVKYGKLVAYRWSGETRLERDHFVWVEVPQMS</sequence>
<dbReference type="Pfam" id="PF00149">
    <property type="entry name" value="Metallophos"/>
    <property type="match status" value="1"/>
</dbReference>
<accession>A0A1S8DLF8</accession>
<dbReference type="EMBL" id="MUBC01000003">
    <property type="protein sequence ID" value="ONM45492.1"/>
    <property type="molecule type" value="Genomic_DNA"/>
</dbReference>
<dbReference type="InterPro" id="IPR004843">
    <property type="entry name" value="Calcineurin-like_PHP"/>
</dbReference>
<evidence type="ECO:0000313" key="3">
    <source>
        <dbReference type="Proteomes" id="UP000242847"/>
    </source>
</evidence>
<evidence type="ECO:0000313" key="2">
    <source>
        <dbReference type="EMBL" id="ONM45492.1"/>
    </source>
</evidence>
<dbReference type="PANTHER" id="PTHR42850:SF7">
    <property type="entry name" value="BIS(5'-NUCLEOSYL)-TETRAPHOSPHATASE PRPE [ASYMMETRICAL]"/>
    <property type="match status" value="1"/>
</dbReference>
<evidence type="ECO:0000259" key="1">
    <source>
        <dbReference type="Pfam" id="PF00149"/>
    </source>
</evidence>
<dbReference type="SUPFAM" id="SSF56300">
    <property type="entry name" value="Metallo-dependent phosphatases"/>
    <property type="match status" value="1"/>
</dbReference>
<dbReference type="GO" id="GO:0016791">
    <property type="term" value="F:phosphatase activity"/>
    <property type="evidence" value="ECO:0007669"/>
    <property type="project" value="TreeGrafter"/>
</dbReference>
<dbReference type="OrthoDB" id="9807890at2"/>
<dbReference type="PANTHER" id="PTHR42850">
    <property type="entry name" value="METALLOPHOSPHOESTERASE"/>
    <property type="match status" value="1"/>
</dbReference>
<proteinExistence type="predicted"/>
<dbReference type="InterPro" id="IPR029052">
    <property type="entry name" value="Metallo-depent_PP-like"/>
</dbReference>
<protein>
    <submittedName>
        <fullName evidence="2">Serine/threonine protein phosphatase</fullName>
    </submittedName>
</protein>
<dbReference type="AlphaFoldDB" id="A0A1S8DLF8"/>
<keyword evidence="3" id="KW-1185">Reference proteome</keyword>